<organism evidence="8">
    <name type="scientific">hydrothermal vent metagenome</name>
    <dbReference type="NCBI Taxonomy" id="652676"/>
    <lineage>
        <taxon>unclassified sequences</taxon>
        <taxon>metagenomes</taxon>
        <taxon>ecological metagenomes</taxon>
    </lineage>
</organism>
<dbReference type="SUPFAM" id="SSF81301">
    <property type="entry name" value="Nucleotidyltransferase"/>
    <property type="match status" value="1"/>
</dbReference>
<dbReference type="InterPro" id="IPR006674">
    <property type="entry name" value="HD_domain"/>
</dbReference>
<keyword evidence="3" id="KW-0378">Hydrolase</keyword>
<protein>
    <submittedName>
        <fullName evidence="8">Possible nucleotidyltransferase</fullName>
    </submittedName>
</protein>
<dbReference type="SUPFAM" id="SSF81593">
    <property type="entry name" value="Nucleotidyltransferase substrate binding subunit/domain"/>
    <property type="match status" value="1"/>
</dbReference>
<evidence type="ECO:0000256" key="3">
    <source>
        <dbReference type="ARBA" id="ARBA00022801"/>
    </source>
</evidence>
<dbReference type="Gene3D" id="1.10.3090.10">
    <property type="entry name" value="cca-adding enzyme, domain 2"/>
    <property type="match status" value="1"/>
</dbReference>
<evidence type="ECO:0000256" key="5">
    <source>
        <dbReference type="ARBA" id="ARBA00023268"/>
    </source>
</evidence>
<dbReference type="AlphaFoldDB" id="A0A1W1BPU8"/>
<dbReference type="InterPro" id="IPR013546">
    <property type="entry name" value="PII_UdlTrfase/GS_AdlTrfase"/>
</dbReference>
<accession>A0A1W1BPU8</accession>
<keyword evidence="2" id="KW-0548">Nucleotidyltransferase</keyword>
<dbReference type="Pfam" id="PF01966">
    <property type="entry name" value="HD"/>
    <property type="match status" value="1"/>
</dbReference>
<evidence type="ECO:0000256" key="2">
    <source>
        <dbReference type="ARBA" id="ARBA00022695"/>
    </source>
</evidence>
<feature type="domain" description="PII-uridylyltransferase/Glutamine-synthetase adenylyltransferase" evidence="7">
    <location>
        <begin position="192"/>
        <end position="315"/>
    </location>
</feature>
<evidence type="ECO:0000256" key="1">
    <source>
        <dbReference type="ARBA" id="ARBA00022679"/>
    </source>
</evidence>
<name>A0A1W1BPU8_9ZZZZ</name>
<dbReference type="PIRSF" id="PIRSF006288">
    <property type="entry name" value="PII_uridyltransf"/>
    <property type="match status" value="1"/>
</dbReference>
<evidence type="ECO:0000259" key="6">
    <source>
        <dbReference type="Pfam" id="PF01966"/>
    </source>
</evidence>
<dbReference type="InterPro" id="IPR010043">
    <property type="entry name" value="UTase/UR"/>
</dbReference>
<evidence type="ECO:0000256" key="4">
    <source>
        <dbReference type="ARBA" id="ARBA00022842"/>
    </source>
</evidence>
<dbReference type="InterPro" id="IPR043519">
    <property type="entry name" value="NT_sf"/>
</dbReference>
<dbReference type="Pfam" id="PF08335">
    <property type="entry name" value="GlnD_UR_UTase"/>
    <property type="match status" value="1"/>
</dbReference>
<sequence>MSTKDKIEDLLYQNADDFKMAKVLKNDISTYFKTLDETFSTSGGKDFLFKHTRKIDSIIKLIYKIAMHGMFKEYQPLKNSLPITLAALGSYGREQLCVYSDIDLLIIYKDIDGYNTKEMIEKILYLIWDSGLKLGHRVHHIDELLDVSKTDITIKTAILESRFLDGSKYLWTEAQNRLDDIRFDNPKEYIVSKLEEQRLLHKKFPLSMEANLKEGEGGFRDANLVYWLGKIKYNITRIGDLPEHIVNDTDYKNFRISLEFLFRVRSALHLVAGKKEDKLRLDLIPEVAKYLGYNNTREAHMIFAKKVLTNLRVVQLYSLIWIDILSQEYNIQITTSMHQLGASEKDDTLLEIIKYLNREATQKYQASPSLLHQIIQAPRTEKLNKKYYKEIRLIFQTDNAHSTLLTLSTAHLLGYSIPILKKVVNLPQFDGYHRFSVHSHLLECLYWLENIKDDFVKELFDKLTPEDRELLKLVTFLHDGGKGRKKDHSSVGATIFRVYGKNIGLNSKLIEDGALLVQYHTLMSNTAQREDLYNEKTIFKFVAHFKTQRMLDMIYILTYADMNGVGEDIYSTFTSRLLKTLYIQSINTLEHNEMIDETAKRIKKENTLKRSTEFNTLLKSRQKKILSISSNLMFLRYKPEEIINIATKAILLNDYEFKITSENFLTIEIIKEKDLNLGYLLAKLSRLNIVNMDICKLFDGKKYFKIDFGESVDEGEITFIENYIKESFDLSRKAKLPIISIDKKNIDIECNHSQNYAKMLLKIDDTRGLLAYIMTLFDTIGVDIASAKIHTQKKRVQDLFLIEKNGNFCHNVDMILEKMGVK</sequence>
<dbReference type="CDD" id="cd04873">
    <property type="entry name" value="ACT_UUR-ACR-like"/>
    <property type="match status" value="1"/>
</dbReference>
<reference evidence="8" key="1">
    <citation type="submission" date="2016-10" db="EMBL/GenBank/DDBJ databases">
        <authorList>
            <person name="de Groot N.N."/>
        </authorList>
    </citation>
    <scope>NUCLEOTIDE SEQUENCE</scope>
</reference>
<keyword evidence="4" id="KW-0460">Magnesium</keyword>
<dbReference type="HAMAP" id="MF_00277">
    <property type="entry name" value="PII_uridylyl_transf"/>
    <property type="match status" value="1"/>
</dbReference>
<dbReference type="EMBL" id="FPHG01000028">
    <property type="protein sequence ID" value="SFV55598.1"/>
    <property type="molecule type" value="Genomic_DNA"/>
</dbReference>
<dbReference type="SUPFAM" id="SSF81891">
    <property type="entry name" value="Poly A polymerase C-terminal region-like"/>
    <property type="match status" value="1"/>
</dbReference>
<feature type="domain" description="HD" evidence="6">
    <location>
        <begin position="439"/>
        <end position="536"/>
    </location>
</feature>
<gene>
    <name evidence="8" type="ORF">MNB_SV-9-1627</name>
</gene>
<proteinExistence type="inferred from homology"/>
<keyword evidence="1 8" id="KW-0808">Transferase</keyword>
<dbReference type="GO" id="GO:0016787">
    <property type="term" value="F:hydrolase activity"/>
    <property type="evidence" value="ECO:0007669"/>
    <property type="project" value="UniProtKB-KW"/>
</dbReference>
<dbReference type="CDD" id="cd05401">
    <property type="entry name" value="NT_GlnE_GlnD_like"/>
    <property type="match status" value="1"/>
</dbReference>
<dbReference type="PANTHER" id="PTHR47320:SF1">
    <property type="entry name" value="BIFUNCTIONAL URIDYLYLTRANSFERASE_URIDYLYL-REMOVING ENZYME"/>
    <property type="match status" value="1"/>
</dbReference>
<dbReference type="GO" id="GO:0008773">
    <property type="term" value="F:[protein-PII] uridylyltransferase activity"/>
    <property type="evidence" value="ECO:0007669"/>
    <property type="project" value="InterPro"/>
</dbReference>
<evidence type="ECO:0000313" key="8">
    <source>
        <dbReference type="EMBL" id="SFV55598.1"/>
    </source>
</evidence>
<evidence type="ECO:0000259" key="7">
    <source>
        <dbReference type="Pfam" id="PF08335"/>
    </source>
</evidence>
<keyword evidence="5" id="KW-0511">Multifunctional enzyme</keyword>
<dbReference type="PANTHER" id="PTHR47320">
    <property type="entry name" value="BIFUNCTIONAL URIDYLYLTRANSFERASE/URIDYLYL-REMOVING ENZYME"/>
    <property type="match status" value="1"/>
</dbReference>